<comment type="similarity">
    <text evidence="2">Belongs to the cytochrome c family.</text>
</comment>
<evidence type="ECO:0000256" key="4">
    <source>
        <dbReference type="ARBA" id="ARBA00022692"/>
    </source>
</evidence>
<dbReference type="EMBL" id="CMVM020000572">
    <property type="status" value="NOT_ANNOTATED_CDS"/>
    <property type="molecule type" value="Genomic_DNA"/>
</dbReference>
<evidence type="ECO:0000256" key="7">
    <source>
        <dbReference type="ARBA" id="ARBA00023004"/>
    </source>
</evidence>
<evidence type="ECO:0000256" key="3">
    <source>
        <dbReference type="ARBA" id="ARBA00022617"/>
    </source>
</evidence>
<dbReference type="GO" id="GO:0009055">
    <property type="term" value="F:electron transfer activity"/>
    <property type="evidence" value="ECO:0007669"/>
    <property type="project" value="InterPro"/>
</dbReference>
<dbReference type="Gene3D" id="1.10.760.10">
    <property type="entry name" value="Cytochrome c-like domain"/>
    <property type="match status" value="1"/>
</dbReference>
<evidence type="ECO:0000256" key="1">
    <source>
        <dbReference type="ARBA" id="ARBA00004370"/>
    </source>
</evidence>
<protein>
    <submittedName>
        <fullName evidence="10">Uncharacterized protein</fullName>
    </submittedName>
</protein>
<evidence type="ECO:0000256" key="5">
    <source>
        <dbReference type="ARBA" id="ARBA00022723"/>
    </source>
</evidence>
<dbReference type="AlphaFoldDB" id="A0A8R1XN84"/>
<dbReference type="GO" id="GO:0020037">
    <property type="term" value="F:heme binding"/>
    <property type="evidence" value="ECO:0007669"/>
    <property type="project" value="InterPro"/>
</dbReference>
<dbReference type="GO" id="GO:0006122">
    <property type="term" value="P:mitochondrial electron transport, ubiquinol to cytochrome c"/>
    <property type="evidence" value="ECO:0007669"/>
    <property type="project" value="TreeGrafter"/>
</dbReference>
<keyword evidence="4" id="KW-0812">Transmembrane</keyword>
<keyword evidence="11" id="KW-1185">Reference proteome</keyword>
<dbReference type="InterPro" id="IPR036909">
    <property type="entry name" value="Cyt_c-like_dom_sf"/>
</dbReference>
<evidence type="ECO:0000313" key="10">
    <source>
        <dbReference type="EnsemblMetazoa" id="OVOC12641.1"/>
    </source>
</evidence>
<feature type="region of interest" description="Disordered" evidence="9">
    <location>
        <begin position="130"/>
        <end position="159"/>
    </location>
</feature>
<dbReference type="GO" id="GO:0046872">
    <property type="term" value="F:metal ion binding"/>
    <property type="evidence" value="ECO:0007669"/>
    <property type="project" value="UniProtKB-KW"/>
</dbReference>
<evidence type="ECO:0000256" key="9">
    <source>
        <dbReference type="SAM" id="MobiDB-lite"/>
    </source>
</evidence>
<dbReference type="Pfam" id="PF02167">
    <property type="entry name" value="Cytochrom_C1"/>
    <property type="match status" value="1"/>
</dbReference>
<dbReference type="PANTHER" id="PTHR10266:SF3">
    <property type="entry name" value="CYTOCHROME C1, HEME PROTEIN, MITOCHONDRIAL"/>
    <property type="match status" value="1"/>
</dbReference>
<dbReference type="GO" id="GO:0016020">
    <property type="term" value="C:membrane"/>
    <property type="evidence" value="ECO:0007669"/>
    <property type="project" value="UniProtKB-SubCell"/>
</dbReference>
<name>A0A8R1XN84_ONCVO</name>
<evidence type="ECO:0000313" key="11">
    <source>
        <dbReference type="Proteomes" id="UP000024404"/>
    </source>
</evidence>
<dbReference type="Proteomes" id="UP000024404">
    <property type="component" value="Unassembled WGS sequence"/>
</dbReference>
<comment type="subcellular location">
    <subcellularLocation>
        <location evidence="1">Membrane</location>
    </subcellularLocation>
</comment>
<proteinExistence type="inferred from homology"/>
<reference evidence="10" key="2">
    <citation type="submission" date="2022-06" db="UniProtKB">
        <authorList>
            <consortium name="EnsemblMetazoa"/>
        </authorList>
    </citation>
    <scope>IDENTIFICATION</scope>
</reference>
<evidence type="ECO:0000256" key="8">
    <source>
        <dbReference type="ARBA" id="ARBA00023136"/>
    </source>
</evidence>
<keyword evidence="6" id="KW-1133">Transmembrane helix</keyword>
<organism evidence="10 11">
    <name type="scientific">Onchocerca volvulus</name>
    <dbReference type="NCBI Taxonomy" id="6282"/>
    <lineage>
        <taxon>Eukaryota</taxon>
        <taxon>Metazoa</taxon>
        <taxon>Ecdysozoa</taxon>
        <taxon>Nematoda</taxon>
        <taxon>Chromadorea</taxon>
        <taxon>Rhabditida</taxon>
        <taxon>Spirurina</taxon>
        <taxon>Spiruromorpha</taxon>
        <taxon>Filarioidea</taxon>
        <taxon>Onchocercidae</taxon>
        <taxon>Onchocerca</taxon>
    </lineage>
</organism>
<keyword evidence="7" id="KW-0408">Iron</keyword>
<sequence>MPRPFLVVEGCIKEAAAVSNNGAVPPDLSLIVKARHDGANYVYSLLTGYQNGEHDGNDLYFNPYFPTDIRVKFPFLILPLLCSILCKSWKLARIKGLKRGWYGKIRTATIQMPNGKLLDRSINELYPSEVDDSERMEDQSTSIVEEPKEEPIALRTRSV</sequence>
<evidence type="ECO:0000256" key="2">
    <source>
        <dbReference type="ARBA" id="ARBA00006488"/>
    </source>
</evidence>
<dbReference type="InterPro" id="IPR002326">
    <property type="entry name" value="Cyt_c1"/>
</dbReference>
<dbReference type="EnsemblMetazoa" id="OVOC12641.1">
    <property type="protein sequence ID" value="OVOC12641.1"/>
    <property type="gene ID" value="WBGene00249450"/>
</dbReference>
<dbReference type="PANTHER" id="PTHR10266">
    <property type="entry name" value="CYTOCHROME C1"/>
    <property type="match status" value="1"/>
</dbReference>
<keyword evidence="8" id="KW-0472">Membrane</keyword>
<accession>A0A8R1XN84</accession>
<evidence type="ECO:0000256" key="6">
    <source>
        <dbReference type="ARBA" id="ARBA00022989"/>
    </source>
</evidence>
<keyword evidence="5" id="KW-0479">Metal-binding</keyword>
<dbReference type="SUPFAM" id="SSF46626">
    <property type="entry name" value="Cytochrome c"/>
    <property type="match status" value="1"/>
</dbReference>
<reference evidence="11" key="1">
    <citation type="submission" date="2013-10" db="EMBL/GenBank/DDBJ databases">
        <title>Genome sequencing of Onchocerca volvulus.</title>
        <authorList>
            <person name="Cotton J."/>
            <person name="Tsai J."/>
            <person name="Stanley E."/>
            <person name="Tracey A."/>
            <person name="Holroyd N."/>
            <person name="Lustigman S."/>
            <person name="Berriman M."/>
        </authorList>
    </citation>
    <scope>NUCLEOTIDE SEQUENCE</scope>
</reference>
<dbReference type="GO" id="GO:0005739">
    <property type="term" value="C:mitochondrion"/>
    <property type="evidence" value="ECO:0007669"/>
    <property type="project" value="GOC"/>
</dbReference>
<keyword evidence="3" id="KW-0349">Heme</keyword>